<comment type="caution">
    <text evidence="1">The sequence shown here is derived from an EMBL/GenBank/DDBJ whole genome shotgun (WGS) entry which is preliminary data.</text>
</comment>
<accession>A0ABT2H9Q1</accession>
<keyword evidence="2" id="KW-1185">Reference proteome</keyword>
<sequence>NRPLSPEIMLKLKETDYVSFIAYWLLDVLNDIFYEHQEAWTLYDALNGIDRNITEGVIDLTYDFTAGDIVFLNIDTDFSIQITDNYFIGVWFDEDTFLGFTPAGIFKDGLNDFLTQYPDYTNMSVFRI</sequence>
<gene>
    <name evidence="1" type="ORF">N1032_23110</name>
</gene>
<name>A0ABT2H9Q1_9MICO</name>
<proteinExistence type="predicted"/>
<feature type="non-terminal residue" evidence="1">
    <location>
        <position position="1"/>
    </location>
</feature>
<dbReference type="EMBL" id="JANLCJ010000085">
    <property type="protein sequence ID" value="MCS5736622.1"/>
    <property type="molecule type" value="Genomic_DNA"/>
</dbReference>
<dbReference type="Proteomes" id="UP001165586">
    <property type="component" value="Unassembled WGS sequence"/>
</dbReference>
<organism evidence="1 2">
    <name type="scientific">Herbiconiux daphne</name>
    <dbReference type="NCBI Taxonomy" id="2970914"/>
    <lineage>
        <taxon>Bacteria</taxon>
        <taxon>Bacillati</taxon>
        <taxon>Actinomycetota</taxon>
        <taxon>Actinomycetes</taxon>
        <taxon>Micrococcales</taxon>
        <taxon>Microbacteriaceae</taxon>
        <taxon>Herbiconiux</taxon>
    </lineage>
</organism>
<evidence type="ECO:0000313" key="2">
    <source>
        <dbReference type="Proteomes" id="UP001165586"/>
    </source>
</evidence>
<dbReference type="RefSeq" id="WP_259542670.1">
    <property type="nucleotide sequence ID" value="NZ_JANLCJ010000085.1"/>
</dbReference>
<protein>
    <submittedName>
        <fullName evidence="1">Uncharacterized protein</fullName>
    </submittedName>
</protein>
<evidence type="ECO:0000313" key="1">
    <source>
        <dbReference type="EMBL" id="MCS5736622.1"/>
    </source>
</evidence>
<reference evidence="1" key="1">
    <citation type="submission" date="2022-08" db="EMBL/GenBank/DDBJ databases">
        <authorList>
            <person name="Deng Y."/>
            <person name="Han X.-F."/>
            <person name="Zhang Y.-Q."/>
        </authorList>
    </citation>
    <scope>NUCLEOTIDE SEQUENCE</scope>
    <source>
        <strain evidence="1">CPCC 203386</strain>
    </source>
</reference>